<reference evidence="2 3" key="1">
    <citation type="submission" date="2019-01" db="EMBL/GenBank/DDBJ databases">
        <title>Whole Genome of Ornithobacterium rhinotracheale FARPER-174b.</title>
        <authorList>
            <person name="Tataje-Lavanda L.A."/>
            <person name="Montalvan A."/>
            <person name="Montesinos R."/>
            <person name="Zimic M."/>
            <person name="Fernandez-Sanchez M."/>
            <person name="Fernandez-Diaz M."/>
        </authorList>
    </citation>
    <scope>NUCLEOTIDE SEQUENCE [LARGE SCALE GENOMIC DNA]</scope>
    <source>
        <strain evidence="2 3">FARPER-174b</strain>
    </source>
</reference>
<organism evidence="2 3">
    <name type="scientific">Ornithobacterium rhinotracheale</name>
    <dbReference type="NCBI Taxonomy" id="28251"/>
    <lineage>
        <taxon>Bacteria</taxon>
        <taxon>Pseudomonadati</taxon>
        <taxon>Bacteroidota</taxon>
        <taxon>Flavobacteriia</taxon>
        <taxon>Flavobacteriales</taxon>
        <taxon>Weeksellaceae</taxon>
        <taxon>Ornithobacterium</taxon>
    </lineage>
</organism>
<feature type="coiled-coil region" evidence="1">
    <location>
        <begin position="167"/>
        <end position="217"/>
    </location>
</feature>
<name>A0A3R5YVE5_ORNRH</name>
<gene>
    <name evidence="2" type="ORF">EQP59_03125</name>
</gene>
<dbReference type="RefSeq" id="WP_128500906.1">
    <property type="nucleotide sequence ID" value="NZ_CP035107.1"/>
</dbReference>
<protein>
    <submittedName>
        <fullName evidence="2">DUF4391 domain-containing protein</fullName>
    </submittedName>
</protein>
<dbReference type="OrthoDB" id="9805811at2"/>
<evidence type="ECO:0000313" key="3">
    <source>
        <dbReference type="Proteomes" id="UP000287701"/>
    </source>
</evidence>
<dbReference type="Pfam" id="PF14335">
    <property type="entry name" value="DUF4391"/>
    <property type="match status" value="1"/>
</dbReference>
<evidence type="ECO:0000313" key="2">
    <source>
        <dbReference type="EMBL" id="QAR30415.1"/>
    </source>
</evidence>
<accession>A0A3R5YVE5</accession>
<dbReference type="AlphaFoldDB" id="A0A3R5YVE5"/>
<proteinExistence type="predicted"/>
<dbReference type="EMBL" id="CP035107">
    <property type="protein sequence ID" value="QAR30415.1"/>
    <property type="molecule type" value="Genomic_DNA"/>
</dbReference>
<evidence type="ECO:0000256" key="1">
    <source>
        <dbReference type="SAM" id="Coils"/>
    </source>
</evidence>
<dbReference type="InterPro" id="IPR025503">
    <property type="entry name" value="DUF4391"/>
</dbReference>
<sequence length="217" mass="25727">MDFFSLPKNSEIGKVIPKNSFDNFTNPKQKKQFIDIIQRITWTHKLSFETINLSSKEIKEIQIFKIELKEKRKINNLLDLINKVIPYHLICYIQYENDVYISVTSKHSHPTNENISVIDCSFNSDWFNKEENPYQLNLRQSLDIIFKDFCIQIIGEPKLSQNSISQISEYQKSIYKLEKEITQLKLAISKCRQYNKKVELNCNLKKVEKQLSDLRNN</sequence>
<dbReference type="Proteomes" id="UP000287701">
    <property type="component" value="Chromosome"/>
</dbReference>
<keyword evidence="1" id="KW-0175">Coiled coil</keyword>